<feature type="transmembrane region" description="Helical" evidence="6">
    <location>
        <begin position="200"/>
        <end position="218"/>
    </location>
</feature>
<name>A0A319D983_9EURO</name>
<reference evidence="7 8" key="1">
    <citation type="submission" date="2018-02" db="EMBL/GenBank/DDBJ databases">
        <title>The genomes of Aspergillus section Nigri reveals drivers in fungal speciation.</title>
        <authorList>
            <consortium name="DOE Joint Genome Institute"/>
            <person name="Vesth T.C."/>
            <person name="Nybo J."/>
            <person name="Theobald S."/>
            <person name="Brandl J."/>
            <person name="Frisvad J.C."/>
            <person name="Nielsen K.F."/>
            <person name="Lyhne E.K."/>
            <person name="Kogle M.E."/>
            <person name="Kuo A."/>
            <person name="Riley R."/>
            <person name="Clum A."/>
            <person name="Nolan M."/>
            <person name="Lipzen A."/>
            <person name="Salamov A."/>
            <person name="Henrissat B."/>
            <person name="Wiebenga A."/>
            <person name="De vries R.P."/>
            <person name="Grigoriev I.V."/>
            <person name="Mortensen U.H."/>
            <person name="Andersen M.R."/>
            <person name="Baker S.E."/>
        </authorList>
    </citation>
    <scope>NUCLEOTIDE SEQUENCE [LARGE SCALE GENOMIC DNA]</scope>
    <source>
        <strain evidence="7 8">CBS 707.79</strain>
    </source>
</reference>
<dbReference type="OrthoDB" id="536545at2759"/>
<sequence>MFSRCQDLFLHHHHDGCLNYKRPSSALFHSTLKQTHSTDNQPTTHLTTMDILSRANDALSTNPPTVVIETLSHHGSDFLWAVTAIYILAFLILLTLCFTAPETNRVFHYLYTISLLVGATTYYAQASSLGWTAVPHTQTHPHQLFYARYINWTISFPSLALALGLLSGVSWTTIICNIALTWLWILAYLAAAFTASSYKWGFFAFGTLAYLILAMSTLNESREAAAKMGVKRDYVLLATWANVLWLCYPVAFAVSDSADVLGVTAGAVFFGVLDVLLMPVLGLGFVVL</sequence>
<evidence type="ECO:0000313" key="7">
    <source>
        <dbReference type="EMBL" id="PYH93869.1"/>
    </source>
</evidence>
<keyword evidence="4 6" id="KW-1133">Transmembrane helix</keyword>
<feature type="transmembrane region" description="Helical" evidence="6">
    <location>
        <begin position="145"/>
        <end position="167"/>
    </location>
</feature>
<accession>A0A319D983</accession>
<dbReference type="InterPro" id="IPR043476">
    <property type="entry name" value="Yro2-like_7TM"/>
</dbReference>
<feature type="transmembrane region" description="Helical" evidence="6">
    <location>
        <begin position="234"/>
        <end position="254"/>
    </location>
</feature>
<dbReference type="Pfam" id="PF01036">
    <property type="entry name" value="Bac_rhodopsin"/>
    <property type="match status" value="1"/>
</dbReference>
<evidence type="ECO:0000256" key="1">
    <source>
        <dbReference type="ARBA" id="ARBA00004141"/>
    </source>
</evidence>
<dbReference type="PANTHER" id="PTHR28286:SF1">
    <property type="entry name" value="30 KDA HEAT SHOCK PROTEIN-RELATED"/>
    <property type="match status" value="1"/>
</dbReference>
<keyword evidence="8" id="KW-1185">Reference proteome</keyword>
<proteinExistence type="inferred from homology"/>
<dbReference type="GO" id="GO:0005783">
    <property type="term" value="C:endoplasmic reticulum"/>
    <property type="evidence" value="ECO:0007669"/>
    <property type="project" value="TreeGrafter"/>
</dbReference>
<dbReference type="SUPFAM" id="SSF81321">
    <property type="entry name" value="Family A G protein-coupled receptor-like"/>
    <property type="match status" value="1"/>
</dbReference>
<dbReference type="CDD" id="cd15239">
    <property type="entry name" value="7tm_YRO2_fungal-like"/>
    <property type="match status" value="1"/>
</dbReference>
<feature type="transmembrane region" description="Helical" evidence="6">
    <location>
        <begin position="106"/>
        <end position="125"/>
    </location>
</feature>
<dbReference type="SMART" id="SM01021">
    <property type="entry name" value="Bac_rhodopsin"/>
    <property type="match status" value="1"/>
</dbReference>
<evidence type="ECO:0000256" key="4">
    <source>
        <dbReference type="ARBA" id="ARBA00022989"/>
    </source>
</evidence>
<evidence type="ECO:0000256" key="5">
    <source>
        <dbReference type="ARBA" id="ARBA00023136"/>
    </source>
</evidence>
<dbReference type="EMBL" id="KZ825883">
    <property type="protein sequence ID" value="PYH93869.1"/>
    <property type="molecule type" value="Genomic_DNA"/>
</dbReference>
<dbReference type="VEuPathDB" id="FungiDB:BO71DRAFT_441390"/>
<dbReference type="InterPro" id="IPR001425">
    <property type="entry name" value="Arc/bac/fun_rhodopsins"/>
</dbReference>
<evidence type="ECO:0000256" key="2">
    <source>
        <dbReference type="ARBA" id="ARBA00008130"/>
    </source>
</evidence>
<dbReference type="PRINTS" id="PR00251">
    <property type="entry name" value="BACTRLOPSIN"/>
</dbReference>
<dbReference type="STRING" id="1448320.A0A319D983"/>
<keyword evidence="5 6" id="KW-0472">Membrane</keyword>
<dbReference type="PANTHER" id="PTHR28286">
    <property type="match status" value="1"/>
</dbReference>
<keyword evidence="7" id="KW-0675">Receptor</keyword>
<evidence type="ECO:0000256" key="3">
    <source>
        <dbReference type="ARBA" id="ARBA00022692"/>
    </source>
</evidence>
<dbReference type="GO" id="GO:0005886">
    <property type="term" value="C:plasma membrane"/>
    <property type="evidence" value="ECO:0007669"/>
    <property type="project" value="TreeGrafter"/>
</dbReference>
<protein>
    <submittedName>
        <fullName evidence="7">Family A G protein-coupled receptor-like protein</fullName>
    </submittedName>
</protein>
<keyword evidence="3 6" id="KW-0812">Transmembrane</keyword>
<organism evidence="7 8">
    <name type="scientific">Aspergillus ellipticus CBS 707.79</name>
    <dbReference type="NCBI Taxonomy" id="1448320"/>
    <lineage>
        <taxon>Eukaryota</taxon>
        <taxon>Fungi</taxon>
        <taxon>Dikarya</taxon>
        <taxon>Ascomycota</taxon>
        <taxon>Pezizomycotina</taxon>
        <taxon>Eurotiomycetes</taxon>
        <taxon>Eurotiomycetidae</taxon>
        <taxon>Eurotiales</taxon>
        <taxon>Aspergillaceae</taxon>
        <taxon>Aspergillus</taxon>
        <taxon>Aspergillus subgen. Circumdati</taxon>
    </lineage>
</organism>
<evidence type="ECO:0000256" key="6">
    <source>
        <dbReference type="SAM" id="Phobius"/>
    </source>
</evidence>
<dbReference type="AlphaFoldDB" id="A0A319D983"/>
<feature type="non-terminal residue" evidence="7">
    <location>
        <position position="288"/>
    </location>
</feature>
<feature type="transmembrane region" description="Helical" evidence="6">
    <location>
        <begin position="260"/>
        <end position="287"/>
    </location>
</feature>
<gene>
    <name evidence="7" type="ORF">BO71DRAFT_441390</name>
</gene>
<comment type="similarity">
    <text evidence="2">Belongs to the archaeal/bacterial/fungal opsin family.</text>
</comment>
<feature type="transmembrane region" description="Helical" evidence="6">
    <location>
        <begin position="174"/>
        <end position="194"/>
    </location>
</feature>
<comment type="subcellular location">
    <subcellularLocation>
        <location evidence="1">Membrane</location>
        <topology evidence="1">Multi-pass membrane protein</topology>
    </subcellularLocation>
</comment>
<feature type="transmembrane region" description="Helical" evidence="6">
    <location>
        <begin position="78"/>
        <end position="99"/>
    </location>
</feature>
<dbReference type="Proteomes" id="UP000247810">
    <property type="component" value="Unassembled WGS sequence"/>
</dbReference>
<dbReference type="Gene3D" id="1.20.1070.10">
    <property type="entry name" value="Rhodopsin 7-helix transmembrane proteins"/>
    <property type="match status" value="1"/>
</dbReference>
<evidence type="ECO:0000313" key="8">
    <source>
        <dbReference type="Proteomes" id="UP000247810"/>
    </source>
</evidence>